<evidence type="ECO:0000313" key="3">
    <source>
        <dbReference type="Proteomes" id="UP001210865"/>
    </source>
</evidence>
<organism evidence="2 3">
    <name type="scientific">Sphingomonas abietis</name>
    <dbReference type="NCBI Taxonomy" id="3012344"/>
    <lineage>
        <taxon>Bacteria</taxon>
        <taxon>Pseudomonadati</taxon>
        <taxon>Pseudomonadota</taxon>
        <taxon>Alphaproteobacteria</taxon>
        <taxon>Sphingomonadales</taxon>
        <taxon>Sphingomonadaceae</taxon>
        <taxon>Sphingomonas</taxon>
    </lineage>
</organism>
<sequence>MPDVKTGSSRARFEIRAGRSVGLSAEVEVTPLGVAAIGTLVAGILLATGAMVRLIQSVPQELRHRRDA</sequence>
<dbReference type="Proteomes" id="UP001210865">
    <property type="component" value="Chromosome"/>
</dbReference>
<evidence type="ECO:0000313" key="2">
    <source>
        <dbReference type="EMBL" id="WBO21542.1"/>
    </source>
</evidence>
<keyword evidence="3" id="KW-1185">Reference proteome</keyword>
<dbReference type="RefSeq" id="WP_270076191.1">
    <property type="nucleotide sequence ID" value="NZ_CP115174.1"/>
</dbReference>
<dbReference type="EMBL" id="CP115174">
    <property type="protein sequence ID" value="WBO21542.1"/>
    <property type="molecule type" value="Genomic_DNA"/>
</dbReference>
<reference evidence="2 3" key="1">
    <citation type="submission" date="2022-12" db="EMBL/GenBank/DDBJ databases">
        <title>Sphingomonas abieness sp. nov., an endophytic bacterium isolated from Abies koreana.</title>
        <authorList>
            <person name="Jiang L."/>
            <person name="Lee J."/>
        </authorList>
    </citation>
    <scope>NUCLEOTIDE SEQUENCE [LARGE SCALE GENOMIC DNA]</scope>
    <source>
        <strain evidence="3">PAMB 00755</strain>
    </source>
</reference>
<keyword evidence="1" id="KW-1133">Transmembrane helix</keyword>
<keyword evidence="1" id="KW-0472">Membrane</keyword>
<feature type="transmembrane region" description="Helical" evidence="1">
    <location>
        <begin position="32"/>
        <end position="55"/>
    </location>
</feature>
<accession>A0ABY7NJW9</accession>
<name>A0ABY7NJW9_9SPHN</name>
<protein>
    <submittedName>
        <fullName evidence="2">Uncharacterized protein</fullName>
    </submittedName>
</protein>
<gene>
    <name evidence="2" type="ORF">PBT88_15340</name>
</gene>
<proteinExistence type="predicted"/>
<keyword evidence="1" id="KW-0812">Transmembrane</keyword>
<evidence type="ECO:0000256" key="1">
    <source>
        <dbReference type="SAM" id="Phobius"/>
    </source>
</evidence>